<feature type="non-terminal residue" evidence="1">
    <location>
        <position position="1"/>
    </location>
</feature>
<gene>
    <name evidence="1" type="ORF">S01H1_06820</name>
</gene>
<accession>X0SRN0</accession>
<comment type="caution">
    <text evidence="1">The sequence shown here is derived from an EMBL/GenBank/DDBJ whole genome shotgun (WGS) entry which is preliminary data.</text>
</comment>
<protein>
    <submittedName>
        <fullName evidence="1">Uncharacterized protein</fullName>
    </submittedName>
</protein>
<dbReference type="EMBL" id="BARS01003515">
    <property type="protein sequence ID" value="GAF83783.1"/>
    <property type="molecule type" value="Genomic_DNA"/>
</dbReference>
<reference evidence="1" key="1">
    <citation type="journal article" date="2014" name="Front. Microbiol.">
        <title>High frequency of phylogenetically diverse reductive dehalogenase-homologous genes in deep subseafloor sedimentary metagenomes.</title>
        <authorList>
            <person name="Kawai M."/>
            <person name="Futagami T."/>
            <person name="Toyoda A."/>
            <person name="Takaki Y."/>
            <person name="Nishi S."/>
            <person name="Hori S."/>
            <person name="Arai W."/>
            <person name="Tsubouchi T."/>
            <person name="Morono Y."/>
            <person name="Uchiyama I."/>
            <person name="Ito T."/>
            <person name="Fujiyama A."/>
            <person name="Inagaki F."/>
            <person name="Takami H."/>
        </authorList>
    </citation>
    <scope>NUCLEOTIDE SEQUENCE</scope>
    <source>
        <strain evidence="1">Expedition CK06-06</strain>
    </source>
</reference>
<proteinExistence type="predicted"/>
<evidence type="ECO:0000313" key="1">
    <source>
        <dbReference type="EMBL" id="GAF83783.1"/>
    </source>
</evidence>
<organism evidence="1">
    <name type="scientific">marine sediment metagenome</name>
    <dbReference type="NCBI Taxonomy" id="412755"/>
    <lineage>
        <taxon>unclassified sequences</taxon>
        <taxon>metagenomes</taxon>
        <taxon>ecological metagenomes</taxon>
    </lineage>
</organism>
<dbReference type="AlphaFoldDB" id="X0SRN0"/>
<name>X0SRN0_9ZZZZ</name>
<sequence length="58" mass="6187">PEDAPARLIPELLDRLAALGDLAKQVNLALGGNGYRAGEIQKILEGLRGHHDSQGGDW</sequence>